<comment type="caution">
    <text evidence="1">The sequence shown here is derived from an EMBL/GenBank/DDBJ whole genome shotgun (WGS) entry which is preliminary data.</text>
</comment>
<gene>
    <name evidence="1" type="ORF">RUMCAL_02123</name>
</gene>
<dbReference type="HOGENOM" id="CLU_3296007_0_0_9"/>
<dbReference type="EMBL" id="AWVF01000263">
    <property type="protein sequence ID" value="ERJ93981.1"/>
    <property type="molecule type" value="Genomic_DNA"/>
</dbReference>
<organism evidence="1 2">
    <name type="scientific">Ruminococcus callidus ATCC 27760</name>
    <dbReference type="NCBI Taxonomy" id="411473"/>
    <lineage>
        <taxon>Bacteria</taxon>
        <taxon>Bacillati</taxon>
        <taxon>Bacillota</taxon>
        <taxon>Clostridia</taxon>
        <taxon>Eubacteriales</taxon>
        <taxon>Oscillospiraceae</taxon>
        <taxon>Ruminococcus</taxon>
    </lineage>
</organism>
<evidence type="ECO:0000313" key="1">
    <source>
        <dbReference type="EMBL" id="ERJ93981.1"/>
    </source>
</evidence>
<protein>
    <submittedName>
        <fullName evidence="1">Uncharacterized protein</fullName>
    </submittedName>
</protein>
<keyword evidence="2" id="KW-1185">Reference proteome</keyword>
<accession>U2K652</accession>
<reference evidence="1 2" key="1">
    <citation type="submission" date="2013-07" db="EMBL/GenBank/DDBJ databases">
        <authorList>
            <person name="Weinstock G."/>
            <person name="Sodergren E."/>
            <person name="Wylie T."/>
            <person name="Fulton L."/>
            <person name="Fulton R."/>
            <person name="Fronick C."/>
            <person name="O'Laughlin M."/>
            <person name="Godfrey J."/>
            <person name="Miner T."/>
            <person name="Herter B."/>
            <person name="Appelbaum E."/>
            <person name="Cordes M."/>
            <person name="Lek S."/>
            <person name="Wollam A."/>
            <person name="Pepin K.H."/>
            <person name="Palsikar V.B."/>
            <person name="Mitreva M."/>
            <person name="Wilson R.K."/>
        </authorList>
    </citation>
    <scope>NUCLEOTIDE SEQUENCE [LARGE SCALE GENOMIC DNA]</scope>
    <source>
        <strain evidence="1 2">ATCC 27760</strain>
    </source>
</reference>
<dbReference type="AlphaFoldDB" id="U2K652"/>
<proteinExistence type="predicted"/>
<evidence type="ECO:0000313" key="2">
    <source>
        <dbReference type="Proteomes" id="UP000016662"/>
    </source>
</evidence>
<dbReference type="PATRIC" id="fig|411473.3.peg.1751"/>
<sequence length="40" mass="4970">MFYSFGCQFDTPVIRKKYRIFSVPVLVYCFFTDLSRQYFR</sequence>
<name>U2K652_9FIRM</name>
<dbReference type="Proteomes" id="UP000016662">
    <property type="component" value="Unassembled WGS sequence"/>
</dbReference>